<gene>
    <name evidence="2" type="ORF">BKE30_06445</name>
</gene>
<protein>
    <recommendedName>
        <fullName evidence="4">Transmembrane protein</fullName>
    </recommendedName>
</protein>
<evidence type="ECO:0000313" key="3">
    <source>
        <dbReference type="Proteomes" id="UP000192132"/>
    </source>
</evidence>
<keyword evidence="1" id="KW-1133">Transmembrane helix</keyword>
<sequence>MRQSSIQNNHNVGNWGNQRDSMAARTALSQQQWVGINYGLMLLSLLLGIGVLIALWSSYHFLNQNQDVWIRSHHLWIMRSCVGLLGLLLINSLLFIPLFWLPITQGVGYYCLLAGAGFAALIWLWFLYRSVRGLMLWLKNKPIY</sequence>
<feature type="transmembrane region" description="Helical" evidence="1">
    <location>
        <begin position="82"/>
        <end position="101"/>
    </location>
</feature>
<name>A0A1S8CUZ1_9GAMM</name>
<feature type="transmembrane region" description="Helical" evidence="1">
    <location>
        <begin position="38"/>
        <end position="62"/>
    </location>
</feature>
<organism evidence="2 3">
    <name type="scientific">Alkanindiges hydrocarboniclasticus</name>
    <dbReference type="NCBI Taxonomy" id="1907941"/>
    <lineage>
        <taxon>Bacteria</taxon>
        <taxon>Pseudomonadati</taxon>
        <taxon>Pseudomonadota</taxon>
        <taxon>Gammaproteobacteria</taxon>
        <taxon>Moraxellales</taxon>
        <taxon>Moraxellaceae</taxon>
        <taxon>Alkanindiges</taxon>
    </lineage>
</organism>
<accession>A0A1S8CUZ1</accession>
<dbReference type="Proteomes" id="UP000192132">
    <property type="component" value="Unassembled WGS sequence"/>
</dbReference>
<keyword evidence="1" id="KW-0472">Membrane</keyword>
<reference evidence="2 3" key="1">
    <citation type="submission" date="2016-10" db="EMBL/GenBank/DDBJ databases">
        <title>Draft Genome sequence of Alkanindiges sp. strain H1.</title>
        <authorList>
            <person name="Subhash Y."/>
            <person name="Lee S."/>
        </authorList>
    </citation>
    <scope>NUCLEOTIDE SEQUENCE [LARGE SCALE GENOMIC DNA]</scope>
    <source>
        <strain evidence="2 3">H1</strain>
    </source>
</reference>
<proteinExistence type="predicted"/>
<comment type="caution">
    <text evidence="2">The sequence shown here is derived from an EMBL/GenBank/DDBJ whole genome shotgun (WGS) entry which is preliminary data.</text>
</comment>
<dbReference type="EMBL" id="MLCN01000014">
    <property type="protein sequence ID" value="ONG41058.1"/>
    <property type="molecule type" value="Genomic_DNA"/>
</dbReference>
<evidence type="ECO:0000313" key="2">
    <source>
        <dbReference type="EMBL" id="ONG41058.1"/>
    </source>
</evidence>
<keyword evidence="3" id="KW-1185">Reference proteome</keyword>
<evidence type="ECO:0000256" key="1">
    <source>
        <dbReference type="SAM" id="Phobius"/>
    </source>
</evidence>
<dbReference type="AlphaFoldDB" id="A0A1S8CUZ1"/>
<dbReference type="STRING" id="1907941.BKE30_06445"/>
<keyword evidence="1" id="KW-0812">Transmembrane</keyword>
<evidence type="ECO:0008006" key="4">
    <source>
        <dbReference type="Google" id="ProtNLM"/>
    </source>
</evidence>
<feature type="transmembrane region" description="Helical" evidence="1">
    <location>
        <begin position="107"/>
        <end position="128"/>
    </location>
</feature>